<dbReference type="Pfam" id="PF04212">
    <property type="entry name" value="MIT"/>
    <property type="match status" value="1"/>
</dbReference>
<feature type="compositionally biased region" description="Polar residues" evidence="1">
    <location>
        <begin position="734"/>
        <end position="767"/>
    </location>
</feature>
<gene>
    <name evidence="3" type="ORF">VE01_04628</name>
</gene>
<feature type="region of interest" description="Disordered" evidence="1">
    <location>
        <begin position="664"/>
        <end position="924"/>
    </location>
</feature>
<dbReference type="InterPro" id="IPR036181">
    <property type="entry name" value="MIT_dom_sf"/>
</dbReference>
<feature type="compositionally biased region" description="Polar residues" evidence="1">
    <location>
        <begin position="774"/>
        <end position="785"/>
    </location>
</feature>
<feature type="domain" description="MIT" evidence="2">
    <location>
        <begin position="294"/>
        <end position="357"/>
    </location>
</feature>
<dbReference type="AlphaFoldDB" id="A0A1B8GN13"/>
<feature type="compositionally biased region" description="Polar residues" evidence="1">
    <location>
        <begin position="268"/>
        <end position="277"/>
    </location>
</feature>
<dbReference type="STRING" id="342668.A0A1B8GN13"/>
<feature type="compositionally biased region" description="Polar residues" evidence="1">
    <location>
        <begin position="816"/>
        <end position="831"/>
    </location>
</feature>
<dbReference type="PANTHER" id="PTHR37327:SF1">
    <property type="entry name" value="MICROTUBULE INTERACTING AND TRANSPORT DOMAIN-CONTAINING PROTEIN"/>
    <property type="match status" value="1"/>
</dbReference>
<name>A0A1B8GN13_9PEZI</name>
<feature type="compositionally biased region" description="Basic and acidic residues" evidence="1">
    <location>
        <begin position="606"/>
        <end position="625"/>
    </location>
</feature>
<feature type="compositionally biased region" description="Polar residues" evidence="1">
    <location>
        <begin position="176"/>
        <end position="189"/>
    </location>
</feature>
<proteinExistence type="predicted"/>
<feature type="region of interest" description="Disordered" evidence="1">
    <location>
        <begin position="606"/>
        <end position="644"/>
    </location>
</feature>
<feature type="compositionally biased region" description="Pro residues" evidence="1">
    <location>
        <begin position="715"/>
        <end position="733"/>
    </location>
</feature>
<feature type="compositionally biased region" description="Low complexity" evidence="1">
    <location>
        <begin position="874"/>
        <end position="892"/>
    </location>
</feature>
<dbReference type="RefSeq" id="XP_018130956.1">
    <property type="nucleotide sequence ID" value="XM_018274099.1"/>
</dbReference>
<sequence>MQAAATDDRSYRIQRQANMPYSTDAPALQSEAVRQGRSNSRPPVSANGKNIANFSELAPTSPEARRRQIATHRRSDSLGSVRDGVGNLNRWSQSTTSSKGSTAHVRSNSSSRALGSASGTSKIDNFSKGSRYGAPKSENSPQRLPSRGRDGSNLSSTLPPIITLPTYRRGSDGRDQSPQTGTTISPSTAGLLSAAVRSAAPDYFGDSWEDPNTRGSGRNHSMNRSPIIPSPSLPPGHTKSSGSPVQKQRQGRDRSRSRGHSRNRSHATKGSSGTLSSEKNKDRSSRQPSQKAMLSKALQKANTAVVLDNAMNFEGAMQAYSEACDLLQQVMMRSSGDEDRRKLEAIRNTYTSRITELVKLAPYNDDDKALPARPESIEYTDDQSPPVDDDEATVIGMATMTRIVNQDTFALESFPAEQQPIQHPRRRDSLVPQTFDRSAPVRSPIGQNLLGAQTALASPMERQSMMVPPLSPRPPTSPMDLLPTDEDHSKPYRPSSESNENSHTREISTDSISWLDTIDESGGSGASSVHSRTSSLGMRRKHIRAASGATEAEFDAALDAAVEAAYDDGFEPVENLPPMRSTAEYDNGVASMRMRVEMARERVRQTERETAVHMARDRERERLARDQTGQEDYYDGESEEEERMLEEMTRGYVMDEFEFGLQSKSALPRESDSSGFSGRTWHSSLGSNPTTGGTTMSTIAETAPIPKLPTFQSKTPPPVYPPPGQALPLPPTSSAPQFSRPLQMQAPEPTSNSHTVRSRRLSGTNPKQLKIETATRTTPKSSFSQAPTAPPPEVPSEPAGGFSLPKMEMPPPPIPQSASNPGFRARQNSSPFPADVAAPPTPTLTQSFNLDDNAGSLPRSGSPGRAQSRSGIRKNFSSSSLKNLKSRNLSVSHVDDGPEVSPNTPMTAQFGTISATRGDPNRLPAMPALPTPIAVTFRDKMNGAPNGAPTGGLYLFDSDMHSPESPGSPRDGHMGGPIPLEPCPTEHLLRPFWLMRAFYQTLAHTRGGYLSTKLFVPRDVWRVKGVKIKGLEEKISCCDLLTAALQKLAQVDTFDADAVLDEMQAFEDVLEQARAILVRKLGNDVGVQGSGMLFKDASSTSTEAETTTTTSKTSSGIGKQSSFSWRRLRSKSSGVALNNYAGRTVVTETPKEGHTISTLPMTTSGNTRFAKRDISQVQFTGPNAHYMSALAKLFDAAQVLDQIARQVEDPGLKHADKTQVGLELSTRHAAEFFGFYICRFVLTDIGMLLDKFLKRGSEWVLI</sequence>
<accession>A0A1B8GN13</accession>
<feature type="region of interest" description="Disordered" evidence="1">
    <location>
        <begin position="1098"/>
        <end position="1117"/>
    </location>
</feature>
<feature type="region of interest" description="Disordered" evidence="1">
    <location>
        <begin position="461"/>
        <end position="536"/>
    </location>
</feature>
<dbReference type="GeneID" id="28838014"/>
<evidence type="ECO:0000259" key="2">
    <source>
        <dbReference type="Pfam" id="PF04212"/>
    </source>
</evidence>
<feature type="region of interest" description="Disordered" evidence="1">
    <location>
        <begin position="1"/>
        <end position="189"/>
    </location>
</feature>
<dbReference type="Proteomes" id="UP000091956">
    <property type="component" value="Unassembled WGS sequence"/>
</dbReference>
<feature type="compositionally biased region" description="Polar residues" evidence="1">
    <location>
        <begin position="673"/>
        <end position="700"/>
    </location>
</feature>
<feature type="compositionally biased region" description="Polar residues" evidence="1">
    <location>
        <begin position="526"/>
        <end position="536"/>
    </location>
</feature>
<feature type="compositionally biased region" description="Acidic residues" evidence="1">
    <location>
        <begin position="632"/>
        <end position="644"/>
    </location>
</feature>
<dbReference type="OrthoDB" id="2245455at2759"/>
<feature type="compositionally biased region" description="Polar residues" evidence="1">
    <location>
        <begin position="901"/>
        <end position="915"/>
    </location>
</feature>
<evidence type="ECO:0000313" key="4">
    <source>
        <dbReference type="Proteomes" id="UP000091956"/>
    </source>
</evidence>
<reference evidence="4" key="2">
    <citation type="journal article" date="2018" name="Nat. Commun.">
        <title>Extreme sensitivity to ultraviolet light in the fungal pathogen causing white-nose syndrome of bats.</title>
        <authorList>
            <person name="Palmer J.M."/>
            <person name="Drees K.P."/>
            <person name="Foster J.T."/>
            <person name="Lindner D.L."/>
        </authorList>
    </citation>
    <scope>NUCLEOTIDE SEQUENCE [LARGE SCALE GENOMIC DNA]</scope>
    <source>
        <strain evidence="4">UAMH 10579</strain>
    </source>
</reference>
<keyword evidence="4" id="KW-1185">Reference proteome</keyword>
<evidence type="ECO:0000313" key="3">
    <source>
        <dbReference type="EMBL" id="OBT97223.1"/>
    </source>
</evidence>
<feature type="compositionally biased region" description="Polar residues" evidence="1">
    <location>
        <begin position="238"/>
        <end position="247"/>
    </location>
</feature>
<feature type="compositionally biased region" description="Polar residues" evidence="1">
    <location>
        <begin position="213"/>
        <end position="224"/>
    </location>
</feature>
<feature type="region of interest" description="Disordered" evidence="1">
    <location>
        <begin position="202"/>
        <end position="296"/>
    </location>
</feature>
<feature type="compositionally biased region" description="Basic and acidic residues" evidence="1">
    <location>
        <begin position="1"/>
        <end position="11"/>
    </location>
</feature>
<organism evidence="3 4">
    <name type="scientific">Pseudogymnoascus verrucosus</name>
    <dbReference type="NCBI Taxonomy" id="342668"/>
    <lineage>
        <taxon>Eukaryota</taxon>
        <taxon>Fungi</taxon>
        <taxon>Dikarya</taxon>
        <taxon>Ascomycota</taxon>
        <taxon>Pezizomycotina</taxon>
        <taxon>Leotiomycetes</taxon>
        <taxon>Thelebolales</taxon>
        <taxon>Thelebolaceae</taxon>
        <taxon>Pseudogymnoascus</taxon>
    </lineage>
</organism>
<protein>
    <recommendedName>
        <fullName evidence="2">MIT domain-containing protein</fullName>
    </recommendedName>
</protein>
<dbReference type="InterPro" id="IPR007330">
    <property type="entry name" value="MIT_dom"/>
</dbReference>
<feature type="compositionally biased region" description="Polar residues" evidence="1">
    <location>
        <begin position="36"/>
        <end position="53"/>
    </location>
</feature>
<feature type="compositionally biased region" description="Polar residues" evidence="1">
    <location>
        <begin position="89"/>
        <end position="105"/>
    </location>
</feature>
<feature type="compositionally biased region" description="Basic residues" evidence="1">
    <location>
        <begin position="257"/>
        <end position="267"/>
    </location>
</feature>
<dbReference type="EMBL" id="KV460223">
    <property type="protein sequence ID" value="OBT97223.1"/>
    <property type="molecule type" value="Genomic_DNA"/>
</dbReference>
<dbReference type="Gene3D" id="1.20.58.80">
    <property type="entry name" value="Phosphotransferase system, lactose/cellobiose-type IIA subunit"/>
    <property type="match status" value="1"/>
</dbReference>
<evidence type="ECO:0000256" key="1">
    <source>
        <dbReference type="SAM" id="MobiDB-lite"/>
    </source>
</evidence>
<feature type="compositionally biased region" description="Low complexity" evidence="1">
    <location>
        <begin position="106"/>
        <end position="121"/>
    </location>
</feature>
<dbReference type="SUPFAM" id="SSF116846">
    <property type="entry name" value="MIT domain"/>
    <property type="match status" value="1"/>
</dbReference>
<reference evidence="3 4" key="1">
    <citation type="submission" date="2016-03" db="EMBL/GenBank/DDBJ databases">
        <title>Comparative genomics of Pseudogymnoascus destructans, the fungus causing white-nose syndrome of bats.</title>
        <authorList>
            <person name="Palmer J.M."/>
            <person name="Drees K.P."/>
            <person name="Foster J.T."/>
            <person name="Lindner D.L."/>
        </authorList>
    </citation>
    <scope>NUCLEOTIDE SEQUENCE [LARGE SCALE GENOMIC DNA]</scope>
    <source>
        <strain evidence="3 4">UAMH 10579</strain>
    </source>
</reference>
<dbReference type="PANTHER" id="PTHR37327">
    <property type="entry name" value="CHROMOSOME 1, WHOLE GENOME SHOTGUN SEQUENCE"/>
    <property type="match status" value="1"/>
</dbReference>